<accession>A0ABU6I5Z6</accession>
<comment type="caution">
    <text evidence="3">The sequence shown here is derived from an EMBL/GenBank/DDBJ whole genome shotgun (WGS) entry which is preliminary data.</text>
</comment>
<keyword evidence="4" id="KW-1185">Reference proteome</keyword>
<gene>
    <name evidence="3" type="ORF">VOF76_12380</name>
</gene>
<evidence type="ECO:0000313" key="3">
    <source>
        <dbReference type="EMBL" id="MEC3936964.1"/>
    </source>
</evidence>
<evidence type="ECO:0000256" key="1">
    <source>
        <dbReference type="SAM" id="Coils"/>
    </source>
</evidence>
<feature type="transmembrane region" description="Helical" evidence="2">
    <location>
        <begin position="385"/>
        <end position="404"/>
    </location>
</feature>
<dbReference type="Proteomes" id="UP001357437">
    <property type="component" value="Unassembled WGS sequence"/>
</dbReference>
<keyword evidence="2" id="KW-0472">Membrane</keyword>
<keyword evidence="1" id="KW-0175">Coiled coil</keyword>
<protein>
    <submittedName>
        <fullName evidence="3">Uncharacterized protein</fullName>
    </submittedName>
</protein>
<dbReference type="EMBL" id="JAYMCU010000019">
    <property type="protein sequence ID" value="MEC3936964.1"/>
    <property type="molecule type" value="Genomic_DNA"/>
</dbReference>
<name>A0ABU6I5Z6_9ENTR</name>
<organism evidence="3 4">
    <name type="scientific">Leclercia adecarboxylata</name>
    <dbReference type="NCBI Taxonomy" id="83655"/>
    <lineage>
        <taxon>Bacteria</taxon>
        <taxon>Pseudomonadati</taxon>
        <taxon>Pseudomonadota</taxon>
        <taxon>Gammaproteobacteria</taxon>
        <taxon>Enterobacterales</taxon>
        <taxon>Enterobacteriaceae</taxon>
        <taxon>Leclercia</taxon>
    </lineage>
</organism>
<keyword evidence="2" id="KW-1133">Transmembrane helix</keyword>
<sequence length="433" mass="46456">MGINILKARKQKKEAEEIINNAQYKARLAEERLEQARNTSSELINTLIDQKKHYATVVIPESLSVLEKCQQINRLETKVSQDVLDNFARYDAPTLQMQSMKMTEVISTGVKGTATGAALALGSMSAVSTFGAASTGTAIASLSGAAASNATLAWFGGGAISAGGAGIVGGTMVLGGIALAPVALFAMMKYSQNAEKKLTEAYEYRSKVNQEVAKINAIIEVAHAINGHISLYASTIDGIAQRLTKSYQTLDHALSSNGANERIVFLKLQTVLLVKALKELLAIRLVDDKNSPTAESVTVVAHAQAFTEDSMNSLVNELMTSTEPARVKDVSTLQPGEQSALYFWLADSQPRKRAASDDGPSFIAWVIMFVLFGALGNHLHGIDWIYTSLVVFLFSFTSFAGALSRLFNIDTAGLVGAGILALTGYAAYLFWWA</sequence>
<proteinExistence type="predicted"/>
<evidence type="ECO:0000256" key="2">
    <source>
        <dbReference type="SAM" id="Phobius"/>
    </source>
</evidence>
<feature type="transmembrane region" description="Helical" evidence="2">
    <location>
        <begin position="411"/>
        <end position="431"/>
    </location>
</feature>
<reference evidence="3 4" key="1">
    <citation type="submission" date="2024-01" db="EMBL/GenBank/DDBJ databases">
        <title>Comparative Genomics of Leclercia adecarboxylata Strains Isolated from Several Sources.</title>
        <authorList>
            <person name="Yescas-Zazueta V."/>
            <person name="Balbuena-Alonso M.G."/>
            <person name="Valencia D."/>
            <person name="Mendez-Pfeiffer P.A."/>
            <person name="Ballesteros-Monrreal M.G."/>
            <person name="Rocha-Gracia R.D.C."/>
            <person name="Barrios-Villa E."/>
        </authorList>
    </citation>
    <scope>NUCLEOTIDE SEQUENCE [LARGE SCALE GENOMIC DNA]</scope>
    <source>
        <strain evidence="3 4">33MEM</strain>
    </source>
</reference>
<dbReference type="RefSeq" id="WP_150869998.1">
    <property type="nucleotide sequence ID" value="NZ_CBCYJT010000005.1"/>
</dbReference>
<feature type="transmembrane region" description="Helical" evidence="2">
    <location>
        <begin position="167"/>
        <end position="187"/>
    </location>
</feature>
<feature type="transmembrane region" description="Helical" evidence="2">
    <location>
        <begin position="362"/>
        <end position="379"/>
    </location>
</feature>
<evidence type="ECO:0000313" key="4">
    <source>
        <dbReference type="Proteomes" id="UP001357437"/>
    </source>
</evidence>
<feature type="coiled-coil region" evidence="1">
    <location>
        <begin position="5"/>
        <end position="46"/>
    </location>
</feature>
<keyword evidence="2" id="KW-0812">Transmembrane</keyword>